<dbReference type="AlphaFoldDB" id="A0A0A9H8V9"/>
<accession>A0A0A9H8V9</accession>
<sequence length="43" mass="5108">MRPGKFPRHQFLEILPSLSIRSSRRGQIQLNPRPLKKCKINCY</sequence>
<dbReference type="EMBL" id="GBRH01164734">
    <property type="protein sequence ID" value="JAE33162.1"/>
    <property type="molecule type" value="Transcribed_RNA"/>
</dbReference>
<protein>
    <submittedName>
        <fullName evidence="1">Uncharacterized protein</fullName>
    </submittedName>
</protein>
<reference evidence="1" key="1">
    <citation type="submission" date="2014-09" db="EMBL/GenBank/DDBJ databases">
        <authorList>
            <person name="Magalhaes I.L.F."/>
            <person name="Oliveira U."/>
            <person name="Santos F.R."/>
            <person name="Vidigal T.H.D.A."/>
            <person name="Brescovit A.D."/>
            <person name="Santos A.J."/>
        </authorList>
    </citation>
    <scope>NUCLEOTIDE SEQUENCE</scope>
    <source>
        <tissue evidence="1">Shoot tissue taken approximately 20 cm above the soil surface</tissue>
    </source>
</reference>
<organism evidence="1">
    <name type="scientific">Arundo donax</name>
    <name type="common">Giant reed</name>
    <name type="synonym">Donax arundinaceus</name>
    <dbReference type="NCBI Taxonomy" id="35708"/>
    <lineage>
        <taxon>Eukaryota</taxon>
        <taxon>Viridiplantae</taxon>
        <taxon>Streptophyta</taxon>
        <taxon>Embryophyta</taxon>
        <taxon>Tracheophyta</taxon>
        <taxon>Spermatophyta</taxon>
        <taxon>Magnoliopsida</taxon>
        <taxon>Liliopsida</taxon>
        <taxon>Poales</taxon>
        <taxon>Poaceae</taxon>
        <taxon>PACMAD clade</taxon>
        <taxon>Arundinoideae</taxon>
        <taxon>Arundineae</taxon>
        <taxon>Arundo</taxon>
    </lineage>
</organism>
<evidence type="ECO:0000313" key="1">
    <source>
        <dbReference type="EMBL" id="JAE33162.1"/>
    </source>
</evidence>
<reference evidence="1" key="2">
    <citation type="journal article" date="2015" name="Data Brief">
        <title>Shoot transcriptome of the giant reed, Arundo donax.</title>
        <authorList>
            <person name="Barrero R.A."/>
            <person name="Guerrero F.D."/>
            <person name="Moolhuijzen P."/>
            <person name="Goolsby J.A."/>
            <person name="Tidwell J."/>
            <person name="Bellgard S.E."/>
            <person name="Bellgard M.I."/>
        </authorList>
    </citation>
    <scope>NUCLEOTIDE SEQUENCE</scope>
    <source>
        <tissue evidence="1">Shoot tissue taken approximately 20 cm above the soil surface</tissue>
    </source>
</reference>
<proteinExistence type="predicted"/>
<name>A0A0A9H8V9_ARUDO</name>